<sequence length="517" mass="60398">MQLLKFPSIVQQKIFGFLQFHPLLILSFCSKRTKNLIRCLERYRWIDIKYIRYLFTNEDNVYITVRGDNIWWPFYISPVTLEQPVMIVMEVFGMRKETPICLHSKRSGFSFIYDKEQKQLVVQGIHDFLFEFFGSSIDYEVESTEHELPPSLKNINRTCIKVPVNTTAEELEACFTASPNQEYVEIDGYFDGNLCPNSAILGAQHLRVHFKGNHGDEILLRFRGTRLQLHATKFHDSTISQFLKEWKSNQGFQNLKSLVINSFNYKKYDAADLLKDMDVQQLDRPQDTLHVTWQMRVLYYDNHLKGSTLQKSIRSGLTSRDYLIRDRNGVEASVLIEDYDVCFALWNENSCETDTNSVIYGAKHLRVFFKGNHGDEILLRFKCTRLQFHSANFHDSIICQFLKEWKSNRGFQNLKSLSINSSEWKTYNGAELLKDIDVRQLDHPDYILHINWRMSISFPSLLMFLFSSSNSFPSGLMSRNYLIRDGDGEKASVSIENRNVHFALWNGNSCEMENLNS</sequence>
<dbReference type="PANTHER" id="PTHR21503">
    <property type="entry name" value="F-BOX-CONTAINING HYPOTHETICAL PROTEIN C.ELEGANS"/>
    <property type="match status" value="1"/>
</dbReference>
<dbReference type="Proteomes" id="UP000008281">
    <property type="component" value="Unassembled WGS sequence"/>
</dbReference>
<reference evidence="2" key="1">
    <citation type="submission" date="2007-07" db="EMBL/GenBank/DDBJ databases">
        <title>PCAP assembly of the Caenorhabditis remanei genome.</title>
        <authorList>
            <consortium name="The Caenorhabditis remanei Sequencing Consortium"/>
            <person name="Wilson R.K."/>
        </authorList>
    </citation>
    <scope>NUCLEOTIDE SEQUENCE [LARGE SCALE GENOMIC DNA]</scope>
    <source>
        <strain evidence="2">PB4641</strain>
    </source>
</reference>
<dbReference type="InParanoid" id="E3MTS1"/>
<evidence type="ECO:0000313" key="2">
    <source>
        <dbReference type="EMBL" id="EFP08876.1"/>
    </source>
</evidence>
<dbReference type="InterPro" id="IPR001810">
    <property type="entry name" value="F-box_dom"/>
</dbReference>
<gene>
    <name evidence="2" type="ORF">CRE_18006</name>
</gene>
<dbReference type="AlphaFoldDB" id="E3MTS1"/>
<dbReference type="HOGENOM" id="CLU_040220_3_0_1"/>
<accession>E3MTS1</accession>
<dbReference type="Pfam" id="PF00646">
    <property type="entry name" value="F-box"/>
    <property type="match status" value="1"/>
</dbReference>
<feature type="domain" description="F-box" evidence="1">
    <location>
        <begin position="1"/>
        <end position="48"/>
    </location>
</feature>
<dbReference type="PROSITE" id="PS50181">
    <property type="entry name" value="FBOX"/>
    <property type="match status" value="1"/>
</dbReference>
<dbReference type="PANTHER" id="PTHR21503:SF8">
    <property type="entry name" value="F-BOX ASSOCIATED DOMAIN-CONTAINING PROTEIN-RELATED"/>
    <property type="match status" value="1"/>
</dbReference>
<name>E3MTS1_CAERE</name>
<proteinExistence type="predicted"/>
<evidence type="ECO:0000259" key="1">
    <source>
        <dbReference type="PROSITE" id="PS50181"/>
    </source>
</evidence>
<dbReference type="eggNOG" id="ENOG502TKHJ">
    <property type="taxonomic scope" value="Eukaryota"/>
</dbReference>
<keyword evidence="3" id="KW-1185">Reference proteome</keyword>
<dbReference type="EMBL" id="DS268477">
    <property type="protein sequence ID" value="EFP08876.1"/>
    <property type="molecule type" value="Genomic_DNA"/>
</dbReference>
<protein>
    <recommendedName>
        <fullName evidence="1">F-box domain-containing protein</fullName>
    </recommendedName>
</protein>
<evidence type="ECO:0000313" key="3">
    <source>
        <dbReference type="Proteomes" id="UP000008281"/>
    </source>
</evidence>
<organism evidence="3">
    <name type="scientific">Caenorhabditis remanei</name>
    <name type="common">Caenorhabditis vulgaris</name>
    <dbReference type="NCBI Taxonomy" id="31234"/>
    <lineage>
        <taxon>Eukaryota</taxon>
        <taxon>Metazoa</taxon>
        <taxon>Ecdysozoa</taxon>
        <taxon>Nematoda</taxon>
        <taxon>Chromadorea</taxon>
        <taxon>Rhabditida</taxon>
        <taxon>Rhabditina</taxon>
        <taxon>Rhabditomorpha</taxon>
        <taxon>Rhabditoidea</taxon>
        <taxon>Rhabditidae</taxon>
        <taxon>Peloderinae</taxon>
        <taxon>Caenorhabditis</taxon>
    </lineage>
</organism>